<proteinExistence type="predicted"/>
<name>A0A6J4NXX3_9PSEU</name>
<dbReference type="AlphaFoldDB" id="A0A6J4NXX3"/>
<organism evidence="1">
    <name type="scientific">uncultured Pseudonocardia sp</name>
    <dbReference type="NCBI Taxonomy" id="211455"/>
    <lineage>
        <taxon>Bacteria</taxon>
        <taxon>Bacillati</taxon>
        <taxon>Actinomycetota</taxon>
        <taxon>Actinomycetes</taxon>
        <taxon>Pseudonocardiales</taxon>
        <taxon>Pseudonocardiaceae</taxon>
        <taxon>Pseudonocardia</taxon>
        <taxon>environmental samples</taxon>
    </lineage>
</organism>
<reference evidence="1" key="1">
    <citation type="submission" date="2020-02" db="EMBL/GenBank/DDBJ databases">
        <authorList>
            <person name="Meier V. D."/>
        </authorList>
    </citation>
    <scope>NUCLEOTIDE SEQUENCE</scope>
    <source>
        <strain evidence="1">AVDCRST_MAG66</strain>
    </source>
</reference>
<dbReference type="EMBL" id="CADCUS010000164">
    <property type="protein sequence ID" value="CAA9394970.1"/>
    <property type="molecule type" value="Genomic_DNA"/>
</dbReference>
<accession>A0A6J4NXX3</accession>
<sequence>MQIAELVDDDGVLVLASAQRLEARFGHRDFDYGFPKELVAAAADEVLCTWQSHAEGRVVIAVAAPEGDRSADAVLLGVVRLERDDDLLLLPYSQFTMACDYLGGVPEEIEGLQARLEFPAGRYAVSVRPAGGGASGPAGEVVHRCEVHLAAAGPADMPLSDVPVVEPWT</sequence>
<gene>
    <name evidence="1" type="ORF">AVDCRST_MAG66-1276</name>
</gene>
<protein>
    <submittedName>
        <fullName evidence="1">Uncharacterized protein</fullName>
    </submittedName>
</protein>
<evidence type="ECO:0000313" key="1">
    <source>
        <dbReference type="EMBL" id="CAA9394970.1"/>
    </source>
</evidence>